<dbReference type="EMBL" id="JAUSVS010000003">
    <property type="protein sequence ID" value="MDQ0464328.1"/>
    <property type="molecule type" value="Genomic_DNA"/>
</dbReference>
<evidence type="ECO:0000256" key="2">
    <source>
        <dbReference type="ARBA" id="ARBA00022777"/>
    </source>
</evidence>
<name>A0ABU0IQN9_9CAUL</name>
<dbReference type="Gene3D" id="3.40.367.20">
    <property type="match status" value="1"/>
</dbReference>
<accession>A0ABU0IQN9</accession>
<dbReference type="RefSeq" id="WP_307348916.1">
    <property type="nucleotide sequence ID" value="NZ_JAUSVS010000003.1"/>
</dbReference>
<comment type="caution">
    <text evidence="5">The sequence shown here is derived from an EMBL/GenBank/DDBJ whole genome shotgun (WGS) entry which is preliminary data.</text>
</comment>
<keyword evidence="3" id="KW-0324">Glycolysis</keyword>
<protein>
    <recommendedName>
        <fullName evidence="3">Glucokinase</fullName>
        <ecNumber evidence="3">2.7.1.2</ecNumber>
    </recommendedName>
    <alternativeName>
        <fullName evidence="3">Glucose kinase</fullName>
    </alternativeName>
</protein>
<dbReference type="HAMAP" id="MF_00524">
    <property type="entry name" value="Glucokinase"/>
    <property type="match status" value="1"/>
</dbReference>
<dbReference type="Proteomes" id="UP001228905">
    <property type="component" value="Unassembled WGS sequence"/>
</dbReference>
<dbReference type="SUPFAM" id="SSF53067">
    <property type="entry name" value="Actin-like ATPase domain"/>
    <property type="match status" value="1"/>
</dbReference>
<keyword evidence="3" id="KW-0963">Cytoplasm</keyword>
<dbReference type="InterPro" id="IPR003836">
    <property type="entry name" value="Glucokinase"/>
</dbReference>
<dbReference type="InterPro" id="IPR043129">
    <property type="entry name" value="ATPase_NBD"/>
</dbReference>
<dbReference type="PANTHER" id="PTHR47690:SF1">
    <property type="entry name" value="GLUCOKINASE"/>
    <property type="match status" value="1"/>
</dbReference>
<dbReference type="InterPro" id="IPR050201">
    <property type="entry name" value="Bacterial_glucokinase"/>
</dbReference>
<dbReference type="Pfam" id="PF02685">
    <property type="entry name" value="Glucokinase"/>
    <property type="match status" value="1"/>
</dbReference>
<dbReference type="GO" id="GO:0004340">
    <property type="term" value="F:glucokinase activity"/>
    <property type="evidence" value="ECO:0007669"/>
    <property type="project" value="UniProtKB-EC"/>
</dbReference>
<evidence type="ECO:0000256" key="3">
    <source>
        <dbReference type="HAMAP-Rule" id="MF_00524"/>
    </source>
</evidence>
<comment type="similarity">
    <text evidence="3 4">Belongs to the bacterial glucokinase family.</text>
</comment>
<reference evidence="5 6" key="1">
    <citation type="submission" date="2023-07" db="EMBL/GenBank/DDBJ databases">
        <title>Genomic Encyclopedia of Type Strains, Phase IV (KMG-IV): sequencing the most valuable type-strain genomes for metagenomic binning, comparative biology and taxonomic classification.</title>
        <authorList>
            <person name="Goeker M."/>
        </authorList>
    </citation>
    <scope>NUCLEOTIDE SEQUENCE [LARGE SCALE GENOMIC DNA]</scope>
    <source>
        <strain evidence="5 6">DSM 18695</strain>
    </source>
</reference>
<keyword evidence="6" id="KW-1185">Reference proteome</keyword>
<keyword evidence="2 3" id="KW-0418">Kinase</keyword>
<keyword evidence="3" id="KW-0547">Nucleotide-binding</keyword>
<dbReference type="PANTHER" id="PTHR47690">
    <property type="entry name" value="GLUCOKINASE"/>
    <property type="match status" value="1"/>
</dbReference>
<keyword evidence="3" id="KW-0067">ATP-binding</keyword>
<evidence type="ECO:0000256" key="4">
    <source>
        <dbReference type="RuleBase" id="RU004046"/>
    </source>
</evidence>
<dbReference type="NCBIfam" id="TIGR00749">
    <property type="entry name" value="glk"/>
    <property type="match status" value="1"/>
</dbReference>
<comment type="catalytic activity">
    <reaction evidence="3">
        <text>D-glucose + ATP = D-glucose 6-phosphate + ADP + H(+)</text>
        <dbReference type="Rhea" id="RHEA:17825"/>
        <dbReference type="ChEBI" id="CHEBI:4167"/>
        <dbReference type="ChEBI" id="CHEBI:15378"/>
        <dbReference type="ChEBI" id="CHEBI:30616"/>
        <dbReference type="ChEBI" id="CHEBI:61548"/>
        <dbReference type="ChEBI" id="CHEBI:456216"/>
        <dbReference type="EC" id="2.7.1.2"/>
    </reaction>
</comment>
<keyword evidence="1 3" id="KW-0808">Transferase</keyword>
<gene>
    <name evidence="3" type="primary">glk</name>
    <name evidence="5" type="ORF">QO010_002109</name>
</gene>
<feature type="binding site" evidence="3">
    <location>
        <begin position="10"/>
        <end position="15"/>
    </location>
    <ligand>
        <name>ATP</name>
        <dbReference type="ChEBI" id="CHEBI:30616"/>
    </ligand>
</feature>
<evidence type="ECO:0000256" key="1">
    <source>
        <dbReference type="ARBA" id="ARBA00022679"/>
    </source>
</evidence>
<comment type="subcellular location">
    <subcellularLocation>
        <location evidence="3">Cytoplasm</location>
    </subcellularLocation>
</comment>
<evidence type="ECO:0000313" key="6">
    <source>
        <dbReference type="Proteomes" id="UP001228905"/>
    </source>
</evidence>
<dbReference type="EC" id="2.7.1.2" evidence="3"/>
<dbReference type="CDD" id="cd24008">
    <property type="entry name" value="ASKHA_NBD_GLK"/>
    <property type="match status" value="1"/>
</dbReference>
<organism evidence="5 6">
    <name type="scientific">Caulobacter ginsengisoli</name>
    <dbReference type="NCBI Taxonomy" id="400775"/>
    <lineage>
        <taxon>Bacteria</taxon>
        <taxon>Pseudomonadati</taxon>
        <taxon>Pseudomonadota</taxon>
        <taxon>Alphaproteobacteria</taxon>
        <taxon>Caulobacterales</taxon>
        <taxon>Caulobacteraceae</taxon>
        <taxon>Caulobacter</taxon>
    </lineage>
</organism>
<proteinExistence type="inferred from homology"/>
<sequence>MKQASLRLVGDVGGTNVRFALIDQAGPDPRLTRPRSFRCEDFPSLEAAIAYYLPAGGRPASAVVAVAGPVIDGRAELTNGAWRMSETGLMAGGFAAARLLNDYEALALSLRRLGPDDLGAIGEARPRAGGAAALMGAGTGLGVAAVVREGRRDTVLTTEGGHATFAPADEVEMDILRHLSGRFGRVSLERVLSGPGLVNLRWALGRIAGVDVPHLDPEQIVERAGPGGDPLCVQALDRFCGIYGTAAGDLALTFGATGGVYLGGGIAPRILDRLRSGGFRARFEAKGRMKSYVAAIATQVILHPYAALLGAAQAALEPVALEA</sequence>
<evidence type="ECO:0000313" key="5">
    <source>
        <dbReference type="EMBL" id="MDQ0464328.1"/>
    </source>
</evidence>
<dbReference type="Gene3D" id="3.30.420.40">
    <property type="match status" value="1"/>
</dbReference>